<dbReference type="InterPro" id="IPR004613">
    <property type="entry name" value="RNase_J"/>
</dbReference>
<evidence type="ECO:0000256" key="9">
    <source>
        <dbReference type="ARBA" id="ARBA00022884"/>
    </source>
</evidence>
<feature type="active site" description="Proton donor" evidence="10">
    <location>
        <position position="160"/>
    </location>
</feature>
<dbReference type="EMBL" id="LGGS01000021">
    <property type="protein sequence ID" value="KUK83644.1"/>
    <property type="molecule type" value="Genomic_DNA"/>
</dbReference>
<evidence type="ECO:0000256" key="3">
    <source>
        <dbReference type="ARBA" id="ARBA00022722"/>
    </source>
</evidence>
<dbReference type="InterPro" id="IPR042173">
    <property type="entry name" value="RNase_J_2"/>
</dbReference>
<evidence type="ECO:0000313" key="14">
    <source>
        <dbReference type="EMBL" id="KUK83644.1"/>
    </source>
</evidence>
<evidence type="ECO:0000256" key="10">
    <source>
        <dbReference type="PIRSR" id="PIRSR004803-1"/>
    </source>
</evidence>
<dbReference type="SMART" id="SM00849">
    <property type="entry name" value="Lactamase_B"/>
    <property type="match status" value="1"/>
</dbReference>
<evidence type="ECO:0000256" key="8">
    <source>
        <dbReference type="ARBA" id="ARBA00022839"/>
    </source>
</evidence>
<dbReference type="Gene3D" id="3.40.50.10710">
    <property type="entry name" value="Metallo-hydrolase/oxidoreductase"/>
    <property type="match status" value="1"/>
</dbReference>
<feature type="binding site" evidence="12">
    <location>
        <position position="408"/>
    </location>
    <ligand>
        <name>Ca(2+)</name>
        <dbReference type="ChEBI" id="CHEBI:29108"/>
    </ligand>
</feature>
<feature type="binding site" evidence="12">
    <location>
        <position position="106"/>
    </location>
    <ligand>
        <name>Zn(2+)</name>
        <dbReference type="ChEBI" id="CHEBI:29105"/>
        <label>1</label>
        <note>catalytic</note>
    </ligand>
</feature>
<feature type="binding site" evidence="11">
    <location>
        <begin position="329"/>
        <end position="333"/>
    </location>
    <ligand>
        <name>substrate</name>
    </ligand>
</feature>
<evidence type="ECO:0000256" key="1">
    <source>
        <dbReference type="ARBA" id="ARBA00004496"/>
    </source>
</evidence>
<feature type="binding site" evidence="12">
    <location>
        <position position="15"/>
    </location>
    <ligand>
        <name>Ca(2+)</name>
        <dbReference type="ChEBI" id="CHEBI:29108"/>
    </ligand>
</feature>
<sequence>DCGLMFPEEEMLGIDVVIPDITYLLENREFVRGIVLTHGHEDHIGALPYVLRQINVPVYGTKLTLGLLQGKLKEQNMVNDTTLHTVKPRDSVHIGPFKVEFFRVSHSIPDSVAIAVHTPLGVVFHTGDFKIDQTPVDGQVTDFQRLAQLGEKGILVLLSDSTNVERPGYTMSERVVGNSFDETFRQAKERIIIASFASNVHRLQQAIQTAYRHGRKVAVVGRSMVNVVNIAFELGYLNIPSGILIELDEANRLPRNRVVILTTGSQGEPMSALTRMALSDHRQVEIVPGDTIIISATPIPGNEKLVARIVDQLFKHGAQVLYEAFSGIHVSGHPSQEELKLMINLLRPKFFVPVHGEYRMLIRHAELAKDVGVAPENIFVAENGQVLEFTRRKGRMANRVTAGKILVDGLGVGDVGNIVLRDRKLLSQDGILIIVVTINRETGLVMAGPDIVSRGFVYVRESEELLEEAKTKVKCALEKCSDRGITEWSSIKSQVREALGKFLYEKTRRRPMILPIIMEI</sequence>
<comment type="caution">
    <text evidence="14">The sequence shown here is derived from an EMBL/GenBank/DDBJ whole genome shotgun (WGS) entry which is preliminary data.</text>
</comment>
<dbReference type="CDD" id="cd07714">
    <property type="entry name" value="RNaseJ_MBL-fold"/>
    <property type="match status" value="1"/>
</dbReference>
<dbReference type="GO" id="GO:0006396">
    <property type="term" value="P:RNA processing"/>
    <property type="evidence" value="ECO:0007669"/>
    <property type="project" value="InterPro"/>
</dbReference>
<dbReference type="InterPro" id="IPR055132">
    <property type="entry name" value="RNase_J_b_CASP"/>
</dbReference>
<dbReference type="InterPro" id="IPR030854">
    <property type="entry name" value="RNase_J_bac"/>
</dbReference>
<dbReference type="InterPro" id="IPR011108">
    <property type="entry name" value="RMMBL"/>
</dbReference>
<dbReference type="PIRSF" id="PIRSF004803">
    <property type="entry name" value="RnjA"/>
    <property type="match status" value="1"/>
</dbReference>
<evidence type="ECO:0000256" key="12">
    <source>
        <dbReference type="PIRSR" id="PIRSR004803-3"/>
    </source>
</evidence>
<comment type="cofactor">
    <cofactor evidence="12">
        <name>Zn(2+)</name>
        <dbReference type="ChEBI" id="CHEBI:29105"/>
    </cofactor>
    <text evidence="12">Binds 2 Zn(2+) ions per subunit. It is not clear if Zn(2+) or Mg(2+) is physiologically important.</text>
</comment>
<dbReference type="PANTHER" id="PTHR43694">
    <property type="entry name" value="RIBONUCLEASE J"/>
    <property type="match status" value="1"/>
</dbReference>
<keyword evidence="2" id="KW-0963">Cytoplasm</keyword>
<dbReference type="InterPro" id="IPR001279">
    <property type="entry name" value="Metallo-B-lactamas"/>
</dbReference>
<feature type="binding site" evidence="12">
    <location>
        <position position="13"/>
    </location>
    <ligand>
        <name>Ca(2+)</name>
        <dbReference type="ChEBI" id="CHEBI:29108"/>
    </ligand>
</feature>
<evidence type="ECO:0000259" key="13">
    <source>
        <dbReference type="SMART" id="SM00849"/>
    </source>
</evidence>
<dbReference type="SUPFAM" id="SSF56281">
    <property type="entry name" value="Metallo-hydrolase/oxidoreductase"/>
    <property type="match status" value="1"/>
</dbReference>
<reference evidence="15" key="1">
    <citation type="journal article" date="2015" name="MBio">
        <title>Genome-Resolved Metagenomic Analysis Reveals Roles for Candidate Phyla and Other Microbial Community Members in Biogeochemical Transformations in Oil Reservoirs.</title>
        <authorList>
            <person name="Hu P."/>
            <person name="Tom L."/>
            <person name="Singh A."/>
            <person name="Thomas B.C."/>
            <person name="Baker B.J."/>
            <person name="Piceno Y.M."/>
            <person name="Andersen G.L."/>
            <person name="Banfield J.F."/>
        </authorList>
    </citation>
    <scope>NUCLEOTIDE SEQUENCE [LARGE SCALE GENOMIC DNA]</scope>
</reference>
<dbReference type="GO" id="GO:0003723">
    <property type="term" value="F:RNA binding"/>
    <property type="evidence" value="ECO:0007669"/>
    <property type="project" value="UniProtKB-KW"/>
</dbReference>
<dbReference type="PANTHER" id="PTHR43694:SF1">
    <property type="entry name" value="RIBONUCLEASE J"/>
    <property type="match status" value="1"/>
</dbReference>
<feature type="domain" description="Metallo-beta-lactamase" evidence="13">
    <location>
        <begin position="19"/>
        <end position="180"/>
    </location>
</feature>
<keyword evidence="8" id="KW-0269">Exonuclease</keyword>
<dbReference type="PATRIC" id="fig|110500.4.peg.370"/>
<dbReference type="FunFam" id="3.10.20.580:FF:000001">
    <property type="entry name" value="Ribonuclease J"/>
    <property type="match status" value="1"/>
</dbReference>
<comment type="cofactor">
    <cofactor evidence="12">
        <name>Ca(2+)</name>
        <dbReference type="ChEBI" id="CHEBI:29108"/>
    </cofactor>
    <text evidence="12">Binds 1 Ca(2+) cation per subunit. Seen in 1 crystal structure, it is not clear if it is physiologically important.</text>
</comment>
<dbReference type="Gene3D" id="3.60.15.10">
    <property type="entry name" value="Ribonuclease Z/Hydroxyacylglutathione hydrolase-like"/>
    <property type="match status" value="1"/>
</dbReference>
<evidence type="ECO:0000256" key="11">
    <source>
        <dbReference type="PIRSR" id="PIRSR004803-2"/>
    </source>
</evidence>
<organism evidence="14 15">
    <name type="scientific">Pelotomaculum thermopropionicum</name>
    <dbReference type="NCBI Taxonomy" id="110500"/>
    <lineage>
        <taxon>Bacteria</taxon>
        <taxon>Bacillati</taxon>
        <taxon>Bacillota</taxon>
        <taxon>Clostridia</taxon>
        <taxon>Eubacteriales</taxon>
        <taxon>Desulfotomaculaceae</taxon>
        <taxon>Pelotomaculum</taxon>
    </lineage>
</organism>
<keyword evidence="12" id="KW-0106">Calcium</keyword>
<dbReference type="HAMAP" id="MF_01491">
    <property type="entry name" value="RNase_J_bact"/>
    <property type="match status" value="1"/>
</dbReference>
<evidence type="ECO:0000313" key="15">
    <source>
        <dbReference type="Proteomes" id="UP000054705"/>
    </source>
</evidence>
<dbReference type="Pfam" id="PF17770">
    <property type="entry name" value="RNase_J_C"/>
    <property type="match status" value="1"/>
</dbReference>
<dbReference type="GO" id="GO:0004534">
    <property type="term" value="F:5'-3' RNA exonuclease activity"/>
    <property type="evidence" value="ECO:0007669"/>
    <property type="project" value="InterPro"/>
</dbReference>
<dbReference type="InterPro" id="IPR036866">
    <property type="entry name" value="RibonucZ/Hydroxyglut_hydro"/>
</dbReference>
<keyword evidence="9" id="KW-0694">RNA-binding</keyword>
<keyword evidence="4 12" id="KW-0479">Metal-binding</keyword>
<evidence type="ECO:0000256" key="4">
    <source>
        <dbReference type="ARBA" id="ARBA00022723"/>
    </source>
</evidence>
<feature type="binding site" evidence="12">
    <location>
        <position position="42"/>
    </location>
    <ligand>
        <name>Zn(2+)</name>
        <dbReference type="ChEBI" id="CHEBI:29105"/>
        <label>1</label>
        <note>catalytic</note>
    </ligand>
</feature>
<name>A0A101HVM1_9FIRM</name>
<feature type="binding site" evidence="12">
    <location>
        <position position="355"/>
    </location>
    <ligand>
        <name>Zn(2+)</name>
        <dbReference type="ChEBI" id="CHEBI:29105"/>
        <label>1</label>
        <note>catalytic</note>
    </ligand>
</feature>
<protein>
    <submittedName>
        <fullName evidence="14">Putative hydrolase</fullName>
    </submittedName>
</protein>
<dbReference type="Gene3D" id="3.10.20.580">
    <property type="match status" value="1"/>
</dbReference>
<feature type="non-terminal residue" evidence="14">
    <location>
        <position position="1"/>
    </location>
</feature>
<feature type="binding site" evidence="12">
    <location>
        <position position="38"/>
    </location>
    <ligand>
        <name>Zn(2+)</name>
        <dbReference type="ChEBI" id="CHEBI:29105"/>
        <label>1</label>
        <note>catalytic</note>
    </ligand>
</feature>
<dbReference type="Pfam" id="PF00753">
    <property type="entry name" value="Lactamase_B"/>
    <property type="match status" value="1"/>
</dbReference>
<feature type="active site" description="Proton acceptor" evidence="10">
    <location>
        <position position="333"/>
    </location>
</feature>
<evidence type="ECO:0000256" key="7">
    <source>
        <dbReference type="ARBA" id="ARBA00022833"/>
    </source>
</evidence>
<dbReference type="Pfam" id="PF22505">
    <property type="entry name" value="RNase_J_b_CASP"/>
    <property type="match status" value="1"/>
</dbReference>
<dbReference type="NCBIfam" id="TIGR00649">
    <property type="entry name" value="MG423"/>
    <property type="match status" value="1"/>
</dbReference>
<dbReference type="GO" id="GO:0008270">
    <property type="term" value="F:zinc ion binding"/>
    <property type="evidence" value="ECO:0007669"/>
    <property type="project" value="InterPro"/>
</dbReference>
<dbReference type="GO" id="GO:0005737">
    <property type="term" value="C:cytoplasm"/>
    <property type="evidence" value="ECO:0007669"/>
    <property type="project" value="UniProtKB-SubCell"/>
</dbReference>
<evidence type="ECO:0000256" key="5">
    <source>
        <dbReference type="ARBA" id="ARBA00022759"/>
    </source>
</evidence>
<keyword evidence="5" id="KW-0255">Endonuclease</keyword>
<dbReference type="AlphaFoldDB" id="A0A101HVM1"/>
<dbReference type="GO" id="GO:0004521">
    <property type="term" value="F:RNA endonuclease activity"/>
    <property type="evidence" value="ECO:0007669"/>
    <property type="project" value="InterPro"/>
</dbReference>
<feature type="binding site" evidence="12">
    <location>
        <position position="40"/>
    </location>
    <ligand>
        <name>Zn(2+)</name>
        <dbReference type="ChEBI" id="CHEBI:29105"/>
        <label>1</label>
        <note>catalytic</note>
    </ligand>
</feature>
<evidence type="ECO:0000256" key="2">
    <source>
        <dbReference type="ARBA" id="ARBA00022490"/>
    </source>
</evidence>
<dbReference type="InterPro" id="IPR041636">
    <property type="entry name" value="RNase_J_C"/>
</dbReference>
<feature type="binding site" evidence="12">
    <location>
        <position position="128"/>
    </location>
    <ligand>
        <name>Zn(2+)</name>
        <dbReference type="ChEBI" id="CHEBI:29105"/>
        <label>1</label>
        <note>catalytic</note>
    </ligand>
</feature>
<accession>A0A101HVM1</accession>
<keyword evidence="3" id="KW-0540">Nuclease</keyword>
<keyword evidence="7 12" id="KW-0862">Zinc</keyword>
<keyword evidence="6 14" id="KW-0378">Hydrolase</keyword>
<feature type="binding site" evidence="11">
    <location>
        <begin position="197"/>
        <end position="199"/>
    </location>
    <ligand>
        <name>substrate</name>
    </ligand>
</feature>
<proteinExistence type="inferred from homology"/>
<dbReference type="Pfam" id="PF07521">
    <property type="entry name" value="RMMBL"/>
    <property type="match status" value="1"/>
</dbReference>
<evidence type="ECO:0000256" key="6">
    <source>
        <dbReference type="ARBA" id="ARBA00022801"/>
    </source>
</evidence>
<comment type="subcellular location">
    <subcellularLocation>
        <location evidence="1">Cytoplasm</location>
    </subcellularLocation>
</comment>
<feature type="binding site" evidence="12">
    <location>
        <position position="43"/>
    </location>
    <ligand>
        <name>Zn(2+)</name>
        <dbReference type="ChEBI" id="CHEBI:29105"/>
        <label>1</label>
        <note>catalytic</note>
    </ligand>
</feature>
<gene>
    <name evidence="14" type="ORF">XD97_0129</name>
</gene>
<dbReference type="Proteomes" id="UP000054705">
    <property type="component" value="Unassembled WGS sequence"/>
</dbReference>